<feature type="coiled-coil region" evidence="1">
    <location>
        <begin position="135"/>
        <end position="215"/>
    </location>
</feature>
<dbReference type="EMBL" id="JABFAA010000005">
    <property type="protein sequence ID" value="MBA0682654.1"/>
    <property type="molecule type" value="Genomic_DNA"/>
</dbReference>
<dbReference type="InterPro" id="IPR056647">
    <property type="entry name" value="DUF7745"/>
</dbReference>
<dbReference type="PANTHER" id="PTHR48200:SF1">
    <property type="entry name" value="AMINOTRANSFERASE-LIKE PLANT MOBILE DOMAIN-CONTAINING PROTEIN"/>
    <property type="match status" value="1"/>
</dbReference>
<dbReference type="Proteomes" id="UP000593577">
    <property type="component" value="Unassembled WGS sequence"/>
</dbReference>
<sequence>MLPLEKFSGFDLGTSKYKKKRADFFALSIYGLVIFPKALGHTDDAILDLFDRLDKKVTLVPTILAETFRSLSAYRRAGEGRFIRCAQLLLAWFYSYFWEEFKVGETDKKVGRVKDVARIRRRRLEVRSRENEKGKNKAEKDLDNLKIDYKKLRLSMKTTSHNSSIELKASLNNIEELNGKIEELDATLKNCELRVELLETNNEHYKEELQRFQGQIRDRDHIIGETVTQV</sequence>
<organism evidence="3 4">
    <name type="scientific">Gossypium aridum</name>
    <name type="common">American cotton</name>
    <name type="synonym">Erioxylum aridum</name>
    <dbReference type="NCBI Taxonomy" id="34290"/>
    <lineage>
        <taxon>Eukaryota</taxon>
        <taxon>Viridiplantae</taxon>
        <taxon>Streptophyta</taxon>
        <taxon>Embryophyta</taxon>
        <taxon>Tracheophyta</taxon>
        <taxon>Spermatophyta</taxon>
        <taxon>Magnoliopsida</taxon>
        <taxon>eudicotyledons</taxon>
        <taxon>Gunneridae</taxon>
        <taxon>Pentapetalae</taxon>
        <taxon>rosids</taxon>
        <taxon>malvids</taxon>
        <taxon>Malvales</taxon>
        <taxon>Malvaceae</taxon>
        <taxon>Malvoideae</taxon>
        <taxon>Gossypium</taxon>
    </lineage>
</organism>
<proteinExistence type="predicted"/>
<evidence type="ECO:0000313" key="3">
    <source>
        <dbReference type="EMBL" id="MBA0682654.1"/>
    </source>
</evidence>
<protein>
    <recommendedName>
        <fullName evidence="2">DUF7745 domain-containing protein</fullName>
    </recommendedName>
</protein>
<accession>A0A7J8X6U3</accession>
<gene>
    <name evidence="3" type="ORF">Goari_024354</name>
</gene>
<comment type="caution">
    <text evidence="3">The sequence shown here is derived from an EMBL/GenBank/DDBJ whole genome shotgun (WGS) entry which is preliminary data.</text>
</comment>
<feature type="domain" description="DUF7745" evidence="2">
    <location>
        <begin position="18"/>
        <end position="110"/>
    </location>
</feature>
<evidence type="ECO:0000313" key="4">
    <source>
        <dbReference type="Proteomes" id="UP000593577"/>
    </source>
</evidence>
<evidence type="ECO:0000256" key="1">
    <source>
        <dbReference type="SAM" id="Coils"/>
    </source>
</evidence>
<dbReference type="AlphaFoldDB" id="A0A7J8X6U3"/>
<keyword evidence="1" id="KW-0175">Coiled coil</keyword>
<name>A0A7J8X6U3_GOSAI</name>
<evidence type="ECO:0000259" key="2">
    <source>
        <dbReference type="Pfam" id="PF24924"/>
    </source>
</evidence>
<dbReference type="PANTHER" id="PTHR48200">
    <property type="entry name" value="PROTEIN, PUTATIVE-RELATED"/>
    <property type="match status" value="1"/>
</dbReference>
<dbReference type="Pfam" id="PF24924">
    <property type="entry name" value="DUF7745"/>
    <property type="match status" value="1"/>
</dbReference>
<reference evidence="3 4" key="1">
    <citation type="journal article" date="2019" name="Genome Biol. Evol.">
        <title>Insights into the evolution of the New World diploid cottons (Gossypium, subgenus Houzingenia) based on genome sequencing.</title>
        <authorList>
            <person name="Grover C.E."/>
            <person name="Arick M.A. 2nd"/>
            <person name="Thrash A."/>
            <person name="Conover J.L."/>
            <person name="Sanders W.S."/>
            <person name="Peterson D.G."/>
            <person name="Frelichowski J.E."/>
            <person name="Scheffler J.A."/>
            <person name="Scheffler B.E."/>
            <person name="Wendel J.F."/>
        </authorList>
    </citation>
    <scope>NUCLEOTIDE SEQUENCE [LARGE SCALE GENOMIC DNA]</scope>
    <source>
        <strain evidence="3">185</strain>
        <tissue evidence="3">Leaf</tissue>
    </source>
</reference>
<keyword evidence="4" id="KW-1185">Reference proteome</keyword>